<sequence length="126" mass="14846">MTERREMEEDPAAEWRRRVAPGDAAGNQEAAREILATFWEERGHSRNNSHGRANASTEHELEIGSPKKQSLKKRRRPGHLRGEMTRLAFQEQEDRRSEKEKELAHAEKTRKKEMQDKDKETELERE</sequence>
<keyword evidence="3" id="KW-1185">Reference proteome</keyword>
<evidence type="ECO:0000256" key="1">
    <source>
        <dbReference type="SAM" id="MobiDB-lite"/>
    </source>
</evidence>
<reference evidence="2" key="1">
    <citation type="journal article" date="2022" name="bioRxiv">
        <title>Sequencing and chromosome-scale assembly of the giantPleurodeles waltlgenome.</title>
        <authorList>
            <person name="Brown T."/>
            <person name="Elewa A."/>
            <person name="Iarovenko S."/>
            <person name="Subramanian E."/>
            <person name="Araus A.J."/>
            <person name="Petzold A."/>
            <person name="Susuki M."/>
            <person name="Suzuki K.-i.T."/>
            <person name="Hayashi T."/>
            <person name="Toyoda A."/>
            <person name="Oliveira C."/>
            <person name="Osipova E."/>
            <person name="Leigh N.D."/>
            <person name="Simon A."/>
            <person name="Yun M.H."/>
        </authorList>
    </citation>
    <scope>NUCLEOTIDE SEQUENCE</scope>
    <source>
        <strain evidence="2">20211129_DDA</strain>
        <tissue evidence="2">Liver</tissue>
    </source>
</reference>
<dbReference type="Proteomes" id="UP001066276">
    <property type="component" value="Chromosome 4_2"/>
</dbReference>
<feature type="compositionally biased region" description="Polar residues" evidence="1">
    <location>
        <begin position="46"/>
        <end position="56"/>
    </location>
</feature>
<feature type="region of interest" description="Disordered" evidence="1">
    <location>
        <begin position="1"/>
        <end position="126"/>
    </location>
</feature>
<comment type="caution">
    <text evidence="2">The sequence shown here is derived from an EMBL/GenBank/DDBJ whole genome shotgun (WGS) entry which is preliminary data.</text>
</comment>
<name>A0AAV7SKD4_PLEWA</name>
<gene>
    <name evidence="2" type="ORF">NDU88_004982</name>
</gene>
<feature type="compositionally biased region" description="Basic and acidic residues" evidence="1">
    <location>
        <begin position="92"/>
        <end position="126"/>
    </location>
</feature>
<dbReference type="EMBL" id="JANPWB010000008">
    <property type="protein sequence ID" value="KAJ1164545.1"/>
    <property type="molecule type" value="Genomic_DNA"/>
</dbReference>
<dbReference type="AlphaFoldDB" id="A0AAV7SKD4"/>
<proteinExistence type="predicted"/>
<evidence type="ECO:0000313" key="3">
    <source>
        <dbReference type="Proteomes" id="UP001066276"/>
    </source>
</evidence>
<accession>A0AAV7SKD4</accession>
<protein>
    <submittedName>
        <fullName evidence="2">Uncharacterized protein</fullName>
    </submittedName>
</protein>
<organism evidence="2 3">
    <name type="scientific">Pleurodeles waltl</name>
    <name type="common">Iberian ribbed newt</name>
    <dbReference type="NCBI Taxonomy" id="8319"/>
    <lineage>
        <taxon>Eukaryota</taxon>
        <taxon>Metazoa</taxon>
        <taxon>Chordata</taxon>
        <taxon>Craniata</taxon>
        <taxon>Vertebrata</taxon>
        <taxon>Euteleostomi</taxon>
        <taxon>Amphibia</taxon>
        <taxon>Batrachia</taxon>
        <taxon>Caudata</taxon>
        <taxon>Salamandroidea</taxon>
        <taxon>Salamandridae</taxon>
        <taxon>Pleurodelinae</taxon>
        <taxon>Pleurodeles</taxon>
    </lineage>
</organism>
<feature type="compositionally biased region" description="Basic and acidic residues" evidence="1">
    <location>
        <begin position="1"/>
        <end position="17"/>
    </location>
</feature>
<feature type="compositionally biased region" description="Basic residues" evidence="1">
    <location>
        <begin position="69"/>
        <end position="79"/>
    </location>
</feature>
<evidence type="ECO:0000313" key="2">
    <source>
        <dbReference type="EMBL" id="KAJ1164545.1"/>
    </source>
</evidence>